<dbReference type="GO" id="GO:0055085">
    <property type="term" value="P:transmembrane transport"/>
    <property type="evidence" value="ECO:0007669"/>
    <property type="project" value="InterPro"/>
</dbReference>
<accession>A0A1F7X141</accession>
<feature type="transmembrane region" description="Helical" evidence="7">
    <location>
        <begin position="200"/>
        <end position="218"/>
    </location>
</feature>
<dbReference type="GO" id="GO:0043190">
    <property type="term" value="C:ATP-binding cassette (ABC) transporter complex"/>
    <property type="evidence" value="ECO:0007669"/>
    <property type="project" value="InterPro"/>
</dbReference>
<dbReference type="EMBL" id="MGFH01000013">
    <property type="protein sequence ID" value="OGM08439.1"/>
    <property type="molecule type" value="Genomic_DNA"/>
</dbReference>
<feature type="transmembrane region" description="Helical" evidence="7">
    <location>
        <begin position="225"/>
        <end position="245"/>
    </location>
</feature>
<evidence type="ECO:0000256" key="5">
    <source>
        <dbReference type="ARBA" id="ARBA00023136"/>
    </source>
</evidence>
<dbReference type="AlphaFoldDB" id="A0A1F7X141"/>
<evidence type="ECO:0000256" key="6">
    <source>
        <dbReference type="RuleBase" id="RU003943"/>
    </source>
</evidence>
<feature type="transmembrane region" description="Helical" evidence="7">
    <location>
        <begin position="96"/>
        <end position="117"/>
    </location>
</feature>
<comment type="subcellular location">
    <subcellularLocation>
        <location evidence="6">Cell membrane</location>
        <topology evidence="6">Multi-pass membrane protein</topology>
    </subcellularLocation>
    <subcellularLocation>
        <location evidence="1">Membrane</location>
        <topology evidence="1">Multi-pass membrane protein</topology>
    </subcellularLocation>
</comment>
<organism evidence="8 9">
    <name type="scientific">Candidatus Wallbacteria bacterium GWC2_49_35</name>
    <dbReference type="NCBI Taxonomy" id="1817813"/>
    <lineage>
        <taxon>Bacteria</taxon>
        <taxon>Candidatus Walliibacteriota</taxon>
    </lineage>
</organism>
<dbReference type="STRING" id="1817813.A2008_03615"/>
<evidence type="ECO:0000313" key="9">
    <source>
        <dbReference type="Proteomes" id="UP000178735"/>
    </source>
</evidence>
<sequence length="307" mass="33882">MTSLSFLTLGYMQKGLAASLLVGTACSMAGVFIILRQIVFVSMVLAQLAVLGFSAAIFFEFPYIFKFLTAFAMTLAGVLYMALFQLKNKTPADATLGMGFIFCHAASLLLLAKSTAGLEEIRHLTSGNLLSVTGEEITALCAAWVFMAVIHFTGHRSFVFVCADDEFARISGVKVTLWEVLFYISLGLIISVSLQAVGVFYVFSCLVFPAMTGLLAARKISSIQIVSFIAAVIASFAGICFSYIYDFPTSESIIAWQIITYAAAAALAKAKRILLRYRPLRYYYKIMRRRISTFYNQKFGPRKKRDA</sequence>
<keyword evidence="3 6" id="KW-0812">Transmembrane</keyword>
<evidence type="ECO:0000256" key="7">
    <source>
        <dbReference type="SAM" id="Phobius"/>
    </source>
</evidence>
<dbReference type="PANTHER" id="PTHR30477:SF19">
    <property type="entry name" value="METAL ABC TRANSPORTER PERMEASE"/>
    <property type="match status" value="1"/>
</dbReference>
<keyword evidence="4 7" id="KW-1133">Transmembrane helix</keyword>
<dbReference type="PANTHER" id="PTHR30477">
    <property type="entry name" value="ABC-TRANSPORTER METAL-BINDING PROTEIN"/>
    <property type="match status" value="1"/>
</dbReference>
<keyword evidence="5 7" id="KW-0472">Membrane</keyword>
<reference evidence="8 9" key="1">
    <citation type="journal article" date="2016" name="Nat. Commun.">
        <title>Thousands of microbial genomes shed light on interconnected biogeochemical processes in an aquifer system.</title>
        <authorList>
            <person name="Anantharaman K."/>
            <person name="Brown C.T."/>
            <person name="Hug L.A."/>
            <person name="Sharon I."/>
            <person name="Castelle C.J."/>
            <person name="Probst A.J."/>
            <person name="Thomas B.C."/>
            <person name="Singh A."/>
            <person name="Wilkins M.J."/>
            <person name="Karaoz U."/>
            <person name="Brodie E.L."/>
            <person name="Williams K.H."/>
            <person name="Hubbard S.S."/>
            <person name="Banfield J.F."/>
        </authorList>
    </citation>
    <scope>NUCLEOTIDE SEQUENCE [LARGE SCALE GENOMIC DNA]</scope>
</reference>
<evidence type="ECO:0000313" key="8">
    <source>
        <dbReference type="EMBL" id="OGM08439.1"/>
    </source>
</evidence>
<dbReference type="SUPFAM" id="SSF81345">
    <property type="entry name" value="ABC transporter involved in vitamin B12 uptake, BtuC"/>
    <property type="match status" value="1"/>
</dbReference>
<dbReference type="GO" id="GO:0010043">
    <property type="term" value="P:response to zinc ion"/>
    <property type="evidence" value="ECO:0007669"/>
    <property type="project" value="TreeGrafter"/>
</dbReference>
<protein>
    <recommendedName>
        <fullName evidence="10">ABC transporter</fullName>
    </recommendedName>
</protein>
<evidence type="ECO:0008006" key="10">
    <source>
        <dbReference type="Google" id="ProtNLM"/>
    </source>
</evidence>
<feature type="transmembrane region" description="Helical" evidence="7">
    <location>
        <begin position="64"/>
        <end position="84"/>
    </location>
</feature>
<gene>
    <name evidence="8" type="ORF">A2008_03615</name>
</gene>
<evidence type="ECO:0000256" key="3">
    <source>
        <dbReference type="ARBA" id="ARBA00022692"/>
    </source>
</evidence>
<dbReference type="Pfam" id="PF00950">
    <property type="entry name" value="ABC-3"/>
    <property type="match status" value="1"/>
</dbReference>
<dbReference type="Proteomes" id="UP000178735">
    <property type="component" value="Unassembled WGS sequence"/>
</dbReference>
<feature type="transmembrane region" description="Helical" evidence="7">
    <location>
        <begin position="40"/>
        <end position="58"/>
    </location>
</feature>
<feature type="transmembrane region" description="Helical" evidence="7">
    <location>
        <begin position="251"/>
        <end position="268"/>
    </location>
</feature>
<evidence type="ECO:0000256" key="2">
    <source>
        <dbReference type="ARBA" id="ARBA00008034"/>
    </source>
</evidence>
<evidence type="ECO:0000256" key="1">
    <source>
        <dbReference type="ARBA" id="ARBA00004141"/>
    </source>
</evidence>
<feature type="transmembrane region" description="Helical" evidence="7">
    <location>
        <begin position="175"/>
        <end position="194"/>
    </location>
</feature>
<feature type="transmembrane region" description="Helical" evidence="7">
    <location>
        <begin position="15"/>
        <end position="35"/>
    </location>
</feature>
<dbReference type="Gene3D" id="1.10.3470.10">
    <property type="entry name" value="ABC transporter involved in vitamin B12 uptake, BtuC"/>
    <property type="match status" value="1"/>
</dbReference>
<comment type="similarity">
    <text evidence="2 6">Belongs to the ABC-3 integral membrane protein family.</text>
</comment>
<keyword evidence="6" id="KW-0813">Transport</keyword>
<dbReference type="InterPro" id="IPR001626">
    <property type="entry name" value="ABC_TroCD"/>
</dbReference>
<name>A0A1F7X141_9BACT</name>
<dbReference type="InterPro" id="IPR037294">
    <property type="entry name" value="ABC_BtuC-like"/>
</dbReference>
<evidence type="ECO:0000256" key="4">
    <source>
        <dbReference type="ARBA" id="ARBA00022989"/>
    </source>
</evidence>
<comment type="caution">
    <text evidence="8">The sequence shown here is derived from an EMBL/GenBank/DDBJ whole genome shotgun (WGS) entry which is preliminary data.</text>
</comment>
<feature type="transmembrane region" description="Helical" evidence="7">
    <location>
        <begin position="137"/>
        <end position="154"/>
    </location>
</feature>
<proteinExistence type="inferred from homology"/>